<dbReference type="Pfam" id="PF00941">
    <property type="entry name" value="FAD_binding_5"/>
    <property type="match status" value="1"/>
</dbReference>
<proteinExistence type="predicted"/>
<dbReference type="Gene3D" id="3.30.465.10">
    <property type="match status" value="1"/>
</dbReference>
<reference evidence="5" key="1">
    <citation type="journal article" date="2014" name="Int. J. Syst. Evol. Microbiol.">
        <title>Complete genome sequence of Corynebacterium casei LMG S-19264T (=DSM 44701T), isolated from a smear-ripened cheese.</title>
        <authorList>
            <consortium name="US DOE Joint Genome Institute (JGI-PGF)"/>
            <person name="Walter F."/>
            <person name="Albersmeier A."/>
            <person name="Kalinowski J."/>
            <person name="Ruckert C."/>
        </authorList>
    </citation>
    <scope>NUCLEOTIDE SEQUENCE</scope>
    <source>
        <strain evidence="5">CGMCC 1.15095</strain>
    </source>
</reference>
<accession>A0A916TWJ0</accession>
<dbReference type="InterPro" id="IPR036318">
    <property type="entry name" value="FAD-bd_PCMH-like_sf"/>
</dbReference>
<dbReference type="Proteomes" id="UP000608154">
    <property type="component" value="Unassembled WGS sequence"/>
</dbReference>
<organism evidence="5 6">
    <name type="scientific">Novosphingobium endophyticum</name>
    <dbReference type="NCBI Taxonomy" id="1955250"/>
    <lineage>
        <taxon>Bacteria</taxon>
        <taxon>Pseudomonadati</taxon>
        <taxon>Pseudomonadota</taxon>
        <taxon>Alphaproteobacteria</taxon>
        <taxon>Sphingomonadales</taxon>
        <taxon>Sphingomonadaceae</taxon>
        <taxon>Novosphingobium</taxon>
    </lineage>
</organism>
<evidence type="ECO:0000259" key="4">
    <source>
        <dbReference type="PROSITE" id="PS51387"/>
    </source>
</evidence>
<dbReference type="InterPro" id="IPR002346">
    <property type="entry name" value="Mopterin_DH_FAD-bd"/>
</dbReference>
<dbReference type="InterPro" id="IPR016167">
    <property type="entry name" value="FAD-bd_PCMH_sub1"/>
</dbReference>
<dbReference type="InterPro" id="IPR016166">
    <property type="entry name" value="FAD-bd_PCMH"/>
</dbReference>
<dbReference type="PROSITE" id="PS51387">
    <property type="entry name" value="FAD_PCMH"/>
    <property type="match status" value="1"/>
</dbReference>
<dbReference type="GO" id="GO:0016491">
    <property type="term" value="F:oxidoreductase activity"/>
    <property type="evidence" value="ECO:0007669"/>
    <property type="project" value="UniProtKB-KW"/>
</dbReference>
<dbReference type="SUPFAM" id="SSF55447">
    <property type="entry name" value="CO dehydrogenase flavoprotein C-terminal domain-like"/>
    <property type="match status" value="1"/>
</dbReference>
<keyword evidence="6" id="KW-1185">Reference proteome</keyword>
<dbReference type="SUPFAM" id="SSF56176">
    <property type="entry name" value="FAD-binding/transporter-associated domain-like"/>
    <property type="match status" value="1"/>
</dbReference>
<evidence type="ECO:0000256" key="2">
    <source>
        <dbReference type="ARBA" id="ARBA00022827"/>
    </source>
</evidence>
<dbReference type="EMBL" id="BMHK01000056">
    <property type="protein sequence ID" value="GGC15851.1"/>
    <property type="molecule type" value="Genomic_DNA"/>
</dbReference>
<dbReference type="FunFam" id="3.30.465.10:FF:000017">
    <property type="entry name" value="Xanthine dehydrogenase, FAD binding subunit"/>
    <property type="match status" value="1"/>
</dbReference>
<dbReference type="Gene3D" id="3.30.390.50">
    <property type="entry name" value="CO dehydrogenase flavoprotein, C-terminal domain"/>
    <property type="match status" value="1"/>
</dbReference>
<comment type="caution">
    <text evidence="5">The sequence shown here is derived from an EMBL/GenBank/DDBJ whole genome shotgun (WGS) entry which is preliminary data.</text>
</comment>
<dbReference type="InterPro" id="IPR016169">
    <property type="entry name" value="FAD-bd_PCMH_sub2"/>
</dbReference>
<dbReference type="RefSeq" id="WP_188773181.1">
    <property type="nucleotide sequence ID" value="NZ_BMHK01000056.1"/>
</dbReference>
<dbReference type="PANTHER" id="PTHR42659:SF2">
    <property type="entry name" value="XANTHINE DEHYDROGENASE SUBUNIT C-RELATED"/>
    <property type="match status" value="1"/>
</dbReference>
<dbReference type="Gene3D" id="3.30.43.10">
    <property type="entry name" value="Uridine Diphospho-n-acetylenolpyruvylglucosamine Reductase, domain 2"/>
    <property type="match status" value="1"/>
</dbReference>
<keyword evidence="2" id="KW-0274">FAD</keyword>
<dbReference type="AlphaFoldDB" id="A0A916TWJ0"/>
<dbReference type="InterPro" id="IPR036683">
    <property type="entry name" value="CO_DH_flav_C_dom_sf"/>
</dbReference>
<evidence type="ECO:0000256" key="3">
    <source>
        <dbReference type="ARBA" id="ARBA00023002"/>
    </source>
</evidence>
<dbReference type="InterPro" id="IPR005107">
    <property type="entry name" value="CO_DH_flav_C"/>
</dbReference>
<dbReference type="PANTHER" id="PTHR42659">
    <property type="entry name" value="XANTHINE DEHYDROGENASE SUBUNIT C-RELATED"/>
    <property type="match status" value="1"/>
</dbReference>
<keyword evidence="3" id="KW-0560">Oxidoreductase</keyword>
<evidence type="ECO:0000313" key="6">
    <source>
        <dbReference type="Proteomes" id="UP000608154"/>
    </source>
</evidence>
<protein>
    <submittedName>
        <fullName evidence="5">Carbon monoxide dehydrogenase</fullName>
    </submittedName>
</protein>
<dbReference type="InterPro" id="IPR051312">
    <property type="entry name" value="Diverse_Substr_Oxidored"/>
</dbReference>
<gene>
    <name evidence="5" type="ORF">GCM10011494_38440</name>
</gene>
<keyword evidence="1" id="KW-0285">Flavoprotein</keyword>
<evidence type="ECO:0000313" key="5">
    <source>
        <dbReference type="EMBL" id="GGC15851.1"/>
    </source>
</evidence>
<dbReference type="SMART" id="SM01092">
    <property type="entry name" value="CO_deh_flav_C"/>
    <property type="match status" value="1"/>
</dbReference>
<dbReference type="GO" id="GO:0071949">
    <property type="term" value="F:FAD binding"/>
    <property type="evidence" value="ECO:0007669"/>
    <property type="project" value="InterPro"/>
</dbReference>
<reference evidence="5" key="2">
    <citation type="submission" date="2020-09" db="EMBL/GenBank/DDBJ databases">
        <authorList>
            <person name="Sun Q."/>
            <person name="Zhou Y."/>
        </authorList>
    </citation>
    <scope>NUCLEOTIDE SEQUENCE</scope>
    <source>
        <strain evidence="5">CGMCC 1.15095</strain>
    </source>
</reference>
<feature type="domain" description="FAD-binding PCMH-type" evidence="4">
    <location>
        <begin position="1"/>
        <end position="176"/>
    </location>
</feature>
<name>A0A916TWJ0_9SPHN</name>
<sequence>MKPPPFDYAAPSELDEVVELLAEQGEDARLLAGGQSLVPMLALRLARPSFLIDLNRVSGVSGIALDGNLRIGAMARQAAILADPVVARELPVLAEAIRHIGHLQTRNRGTFGGSLCLSDPAAELPALALMLDAEFELRSRRGVRTVSAADFFTGPYSTAIEFDEVLVAANLPCVTPDTTMAIREISRRHGDFALVGAAVRLRVGADRRIADARLSWFGIAHQPIRSVVTEAALIGQAVDGLDCADVGAAAVAEIEARDDVHATAGYRSRAGARLVAAMFRDTLEGFVE</sequence>
<evidence type="ECO:0000256" key="1">
    <source>
        <dbReference type="ARBA" id="ARBA00022630"/>
    </source>
</evidence>
<dbReference type="Pfam" id="PF03450">
    <property type="entry name" value="CO_deh_flav_C"/>
    <property type="match status" value="1"/>
</dbReference>